<evidence type="ECO:0000313" key="1">
    <source>
        <dbReference type="EMBL" id="SFL33504.1"/>
    </source>
</evidence>
<protein>
    <submittedName>
        <fullName evidence="1">Uncharacterized protein</fullName>
    </submittedName>
</protein>
<dbReference type="Proteomes" id="UP000199533">
    <property type="component" value="Unassembled WGS sequence"/>
</dbReference>
<name>A0A1I4GU02_9PROT</name>
<dbReference type="AlphaFoldDB" id="A0A1I4GU02"/>
<proteinExistence type="predicted"/>
<keyword evidence="2" id="KW-1185">Reference proteome</keyword>
<accession>A0A1I4GU02</accession>
<sequence length="80" mass="9377">MVALSQLVPWNTVTQLYPAIVGIKNHIWRYTKPFKGELVAFDFYIESWRTIFAVIPLICLSYFTEIYIKYKCNQLLVLSG</sequence>
<organism evidence="1 2">
    <name type="scientific">Nitrosomonas aestuarii</name>
    <dbReference type="NCBI Taxonomy" id="52441"/>
    <lineage>
        <taxon>Bacteria</taxon>
        <taxon>Pseudomonadati</taxon>
        <taxon>Pseudomonadota</taxon>
        <taxon>Betaproteobacteria</taxon>
        <taxon>Nitrosomonadales</taxon>
        <taxon>Nitrosomonadaceae</taxon>
        <taxon>Nitrosomonas</taxon>
    </lineage>
</organism>
<reference evidence="2" key="1">
    <citation type="submission" date="2016-10" db="EMBL/GenBank/DDBJ databases">
        <authorList>
            <person name="Varghese N."/>
            <person name="Submissions S."/>
        </authorList>
    </citation>
    <scope>NUCLEOTIDE SEQUENCE [LARGE SCALE GENOMIC DNA]</scope>
    <source>
        <strain evidence="2">Nm69</strain>
    </source>
</reference>
<dbReference type="EMBL" id="FOSP01000063">
    <property type="protein sequence ID" value="SFL33504.1"/>
    <property type="molecule type" value="Genomic_DNA"/>
</dbReference>
<evidence type="ECO:0000313" key="2">
    <source>
        <dbReference type="Proteomes" id="UP000199533"/>
    </source>
</evidence>
<gene>
    <name evidence="1" type="ORF">SAMN05216302_10634</name>
</gene>